<keyword evidence="3" id="KW-1185">Reference proteome</keyword>
<organism evidence="2 3">
    <name type="scientific">Collybia nuda</name>
    <dbReference type="NCBI Taxonomy" id="64659"/>
    <lineage>
        <taxon>Eukaryota</taxon>
        <taxon>Fungi</taxon>
        <taxon>Dikarya</taxon>
        <taxon>Basidiomycota</taxon>
        <taxon>Agaricomycotina</taxon>
        <taxon>Agaricomycetes</taxon>
        <taxon>Agaricomycetidae</taxon>
        <taxon>Agaricales</taxon>
        <taxon>Tricholomatineae</taxon>
        <taxon>Clitocybaceae</taxon>
        <taxon>Collybia</taxon>
    </lineage>
</organism>
<accession>A0A9P5XVZ9</accession>
<dbReference type="AlphaFoldDB" id="A0A9P5XVZ9"/>
<feature type="signal peptide" evidence="1">
    <location>
        <begin position="1"/>
        <end position="31"/>
    </location>
</feature>
<keyword evidence="1" id="KW-0732">Signal</keyword>
<feature type="chain" id="PRO_5040252209" evidence="1">
    <location>
        <begin position="32"/>
        <end position="88"/>
    </location>
</feature>
<gene>
    <name evidence="2" type="ORF">BDZ94DRAFT_1272195</name>
</gene>
<dbReference type="EMBL" id="MU150357">
    <property type="protein sequence ID" value="KAF9457830.1"/>
    <property type="molecule type" value="Genomic_DNA"/>
</dbReference>
<evidence type="ECO:0000313" key="2">
    <source>
        <dbReference type="EMBL" id="KAF9457830.1"/>
    </source>
</evidence>
<dbReference type="Proteomes" id="UP000807353">
    <property type="component" value="Unassembled WGS sequence"/>
</dbReference>
<reference evidence="2" key="1">
    <citation type="submission" date="2020-11" db="EMBL/GenBank/DDBJ databases">
        <authorList>
            <consortium name="DOE Joint Genome Institute"/>
            <person name="Ahrendt S."/>
            <person name="Riley R."/>
            <person name="Andreopoulos W."/>
            <person name="Labutti K."/>
            <person name="Pangilinan J."/>
            <person name="Ruiz-Duenas F.J."/>
            <person name="Barrasa J.M."/>
            <person name="Sanchez-Garcia M."/>
            <person name="Camarero S."/>
            <person name="Miyauchi S."/>
            <person name="Serrano A."/>
            <person name="Linde D."/>
            <person name="Babiker R."/>
            <person name="Drula E."/>
            <person name="Ayuso-Fernandez I."/>
            <person name="Pacheco R."/>
            <person name="Padilla G."/>
            <person name="Ferreira P."/>
            <person name="Barriuso J."/>
            <person name="Kellner H."/>
            <person name="Castanera R."/>
            <person name="Alfaro M."/>
            <person name="Ramirez L."/>
            <person name="Pisabarro A.G."/>
            <person name="Kuo A."/>
            <person name="Tritt A."/>
            <person name="Lipzen A."/>
            <person name="He G."/>
            <person name="Yan M."/>
            <person name="Ng V."/>
            <person name="Cullen D."/>
            <person name="Martin F."/>
            <person name="Rosso M.-N."/>
            <person name="Henrissat B."/>
            <person name="Hibbett D."/>
            <person name="Martinez A.T."/>
            <person name="Grigoriev I.V."/>
        </authorList>
    </citation>
    <scope>NUCLEOTIDE SEQUENCE</scope>
    <source>
        <strain evidence="2">CBS 247.69</strain>
    </source>
</reference>
<comment type="caution">
    <text evidence="2">The sequence shown here is derived from an EMBL/GenBank/DDBJ whole genome shotgun (WGS) entry which is preliminary data.</text>
</comment>
<evidence type="ECO:0000313" key="3">
    <source>
        <dbReference type="Proteomes" id="UP000807353"/>
    </source>
</evidence>
<protein>
    <submittedName>
        <fullName evidence="2">Uncharacterized protein</fullName>
    </submittedName>
</protein>
<sequence>MRLLPPGKARKTVRCMMGLFSFLWYQPCVNSRIVPSASHLGFKNLPLMSWQIFSSSLRQSICPGIQRFQKRPGKRSHFLCHNHQCDYD</sequence>
<evidence type="ECO:0000256" key="1">
    <source>
        <dbReference type="SAM" id="SignalP"/>
    </source>
</evidence>
<name>A0A9P5XVZ9_9AGAR</name>
<proteinExistence type="predicted"/>